<dbReference type="Pfam" id="PF00620">
    <property type="entry name" value="RhoGAP"/>
    <property type="match status" value="1"/>
</dbReference>
<feature type="region of interest" description="Disordered" evidence="1">
    <location>
        <begin position="761"/>
        <end position="809"/>
    </location>
</feature>
<dbReference type="InterPro" id="IPR008936">
    <property type="entry name" value="Rho_GTPase_activation_prot"/>
</dbReference>
<evidence type="ECO:0000313" key="4">
    <source>
        <dbReference type="Proteomes" id="UP001164746"/>
    </source>
</evidence>
<feature type="region of interest" description="Disordered" evidence="1">
    <location>
        <begin position="1219"/>
        <end position="1277"/>
    </location>
</feature>
<dbReference type="EMBL" id="CP111022">
    <property type="protein sequence ID" value="WAR20522.1"/>
    <property type="molecule type" value="Genomic_DNA"/>
</dbReference>
<evidence type="ECO:0000256" key="1">
    <source>
        <dbReference type="SAM" id="MobiDB-lite"/>
    </source>
</evidence>
<feature type="compositionally biased region" description="Low complexity" evidence="1">
    <location>
        <begin position="774"/>
        <end position="784"/>
    </location>
</feature>
<dbReference type="PANTHER" id="PTHR15670">
    <property type="entry name" value="RHO GTPASE ACTIVATING PROTEIN 11A"/>
    <property type="match status" value="1"/>
</dbReference>
<protein>
    <submittedName>
        <fullName evidence="3">RHGBA-like protein</fullName>
    </submittedName>
</protein>
<reference evidence="3" key="1">
    <citation type="submission" date="2022-11" db="EMBL/GenBank/DDBJ databases">
        <title>Centuries of genome instability and evolution in soft-shell clam transmissible cancer (bioRxiv).</title>
        <authorList>
            <person name="Hart S.F.M."/>
            <person name="Yonemitsu M.A."/>
            <person name="Giersch R.M."/>
            <person name="Beal B.F."/>
            <person name="Arriagada G."/>
            <person name="Davis B.W."/>
            <person name="Ostrander E.A."/>
            <person name="Goff S.P."/>
            <person name="Metzger M.J."/>
        </authorList>
    </citation>
    <scope>NUCLEOTIDE SEQUENCE</scope>
    <source>
        <strain evidence="3">MELC-2E11</strain>
        <tissue evidence="3">Siphon/mantle</tissue>
    </source>
</reference>
<dbReference type="SMART" id="SM00324">
    <property type="entry name" value="RhoGAP"/>
    <property type="match status" value="1"/>
</dbReference>
<feature type="compositionally biased region" description="Polar residues" evidence="1">
    <location>
        <begin position="1261"/>
        <end position="1277"/>
    </location>
</feature>
<dbReference type="Gene3D" id="1.10.555.10">
    <property type="entry name" value="Rho GTPase activation protein"/>
    <property type="match status" value="1"/>
</dbReference>
<keyword evidence="4" id="KW-1185">Reference proteome</keyword>
<feature type="compositionally biased region" description="Polar residues" evidence="1">
    <location>
        <begin position="794"/>
        <end position="803"/>
    </location>
</feature>
<feature type="region of interest" description="Disordered" evidence="1">
    <location>
        <begin position="568"/>
        <end position="609"/>
    </location>
</feature>
<dbReference type="InterPro" id="IPR000198">
    <property type="entry name" value="RhoGAP_dom"/>
</dbReference>
<feature type="region of interest" description="Disordered" evidence="1">
    <location>
        <begin position="1167"/>
        <end position="1192"/>
    </location>
</feature>
<name>A0ABY7FFZ3_MYAAR</name>
<evidence type="ECO:0000313" key="3">
    <source>
        <dbReference type="EMBL" id="WAR20522.1"/>
    </source>
</evidence>
<feature type="compositionally biased region" description="Polar residues" evidence="1">
    <location>
        <begin position="326"/>
        <end position="352"/>
    </location>
</feature>
<feature type="compositionally biased region" description="Polar residues" evidence="1">
    <location>
        <begin position="404"/>
        <end position="416"/>
    </location>
</feature>
<dbReference type="SUPFAM" id="SSF48350">
    <property type="entry name" value="GTPase activation domain, GAP"/>
    <property type="match status" value="1"/>
</dbReference>
<organism evidence="3 4">
    <name type="scientific">Mya arenaria</name>
    <name type="common">Soft-shell clam</name>
    <dbReference type="NCBI Taxonomy" id="6604"/>
    <lineage>
        <taxon>Eukaryota</taxon>
        <taxon>Metazoa</taxon>
        <taxon>Spiralia</taxon>
        <taxon>Lophotrochozoa</taxon>
        <taxon>Mollusca</taxon>
        <taxon>Bivalvia</taxon>
        <taxon>Autobranchia</taxon>
        <taxon>Heteroconchia</taxon>
        <taxon>Euheterodonta</taxon>
        <taxon>Imparidentia</taxon>
        <taxon>Neoheterodontei</taxon>
        <taxon>Myida</taxon>
        <taxon>Myoidea</taxon>
        <taxon>Myidae</taxon>
        <taxon>Mya</taxon>
    </lineage>
</organism>
<gene>
    <name evidence="3" type="ORF">MAR_002360</name>
</gene>
<feature type="region of interest" description="Disordered" evidence="1">
    <location>
        <begin position="404"/>
        <end position="473"/>
    </location>
</feature>
<sequence length="1277" mass="140639">MGVLHVEFISRTCNQCVKEKPSKKLPNNLDSASGSFKCDVAMKHISLIDNKDNLQALIRHELRELGVKVPKPKKAKRAASKLNQDVNKGQLFGNYLGAVHCVHVPECGYVAKFLVDAAKIISANIDNEGVFRKSGAVSRQKELKLENGKGFMDANVYDVTALVKQFFRELPEPLFTSVYHDTFVRCYQLENSEEATRAVLLACLLLPSEHATTLQYIMKLLAKIATHSEKNKMDSTNLAVVLAPNLMHMNSKSETMKSSEEKLLQVQTAIVELLIKQANLVCLVEDEMIEKTAFMSEVFSTDDELDASFVSSIAQSITKWRRSTDGKTNTSGISQASNASQVSGTGSYRQPVQTEDGAYENRTFQFAAGEATPVMRRPKNAPSTDGRAFSASKKKAILNQLPQHSALASTPFTPASTMKPHPGTRRPVTSRPARRQSPRESSVVSAEVKATRSSNQVGHRLAGSPSSTVSAPVICSSSQSKSITDDSPIAALVQSSFSSSVCEQSTMSHVATYEDDRHSLNEGFIINDEKEGDITRIMSEPAISGSHEKGEYVMISDVLPRESVSESMLGESRIETPRNHGRSFSVDSTLEGSMRKGSLKRGQPNSLKAGLLQGDQSEVHKLRRSFGFDRSDIGFPMSDSVANTSDDGQYVQLDCSLDYLTEKNPADMTVADLSMCKDDFDDSPGSVSRIKSTTSLVSTKSEMNEGGKDAGYVCDDESEACSKTGSGMYKLFHKNKQESEPMDVDSVNGDIFKLHDDMPKSLAQQKQESKDSLLSEASSSLSPLQNFKEREMTRSVSADSGQGSICDETRIDSVDATPESITSGKLTEKERVGIETMHEFEKSASDALMSVADETCRMSDNEGDIPVFDESQNDQTWNESLKPGLVQKKSLSTQHLDREFEPTPTRVSRSKSLLEASLMQKKANVKPNLQISAETHKLLARAGYIKEHKVETKSDFDDFAVPGKFPFIQQAEALNPRRESIIQLQKNKAGFVRQNIRQFDRISEDKKEVDDRHASPLRFANSTSRKMKPPMVFHKPCGGFTKEVDGIRQTLNFSKDKMHFGTAKVPISTQLIKPSDPLNTTTDGKSTGLKRKPSIYYAEKDADRSVITNTGDSDSSMDFSSAHSVNESRFEHEVGNQTSDGKPELDLSITNAINSVNVCSPLNENVKTAGNEDKANVNNKENTGTPTKMPDIKQPILTTPISLESVKFRTASNKTPIELIKSSASKSPRSPIKPLKRLGSSPHSPRNRVIHSPKMIKTNRRSLLSTIPNQNEDFNSF</sequence>
<proteinExistence type="predicted"/>
<feature type="domain" description="Rho-GAP" evidence="2">
    <location>
        <begin position="102"/>
        <end position="282"/>
    </location>
</feature>
<feature type="region of interest" description="Disordered" evidence="1">
    <location>
        <begin position="369"/>
        <end position="390"/>
    </location>
</feature>
<evidence type="ECO:0000259" key="2">
    <source>
        <dbReference type="PROSITE" id="PS50238"/>
    </source>
</evidence>
<feature type="compositionally biased region" description="Polar residues" evidence="1">
    <location>
        <begin position="1176"/>
        <end position="1186"/>
    </location>
</feature>
<dbReference type="InterPro" id="IPR042869">
    <property type="entry name" value="ARHGAP11A/B"/>
</dbReference>
<feature type="region of interest" description="Disordered" evidence="1">
    <location>
        <begin position="1108"/>
        <end position="1143"/>
    </location>
</feature>
<feature type="compositionally biased region" description="Low complexity" evidence="1">
    <location>
        <begin position="1112"/>
        <end position="1124"/>
    </location>
</feature>
<feature type="region of interest" description="Disordered" evidence="1">
    <location>
        <begin position="320"/>
        <end position="352"/>
    </location>
</feature>
<accession>A0ABY7FFZ3</accession>
<dbReference type="PANTHER" id="PTHR15670:SF4">
    <property type="entry name" value="RHO GTPASE-ACTIVATING PROTEIN 11A"/>
    <property type="match status" value="1"/>
</dbReference>
<dbReference type="Proteomes" id="UP001164746">
    <property type="component" value="Chromosome 11"/>
</dbReference>
<dbReference type="PROSITE" id="PS50238">
    <property type="entry name" value="RHOGAP"/>
    <property type="match status" value="1"/>
</dbReference>